<dbReference type="VEuPathDB" id="TrichDB:TVAG_497100"/>
<dbReference type="EMBL" id="DS113385">
    <property type="protein sequence ID" value="EAY08087.1"/>
    <property type="molecule type" value="Genomic_DNA"/>
</dbReference>
<sequence length="795" mass="91153">MNSTSDLDFSSYELQLIDFVKRQRHEGKELIIEKEMTQISKFIAMNHKVSYKLQKSQLYKQFPFISDISICLNKLKIRKAEDPFLLISNDIVGDPRFKKCINDDDFEYGGVSVFIQDNVIVYCLTFAKINKDMLKRVYTKVLDDIKEERTANIETILQICNDIRFELRIKSIGIQQENQKFLDDHVQDFKSNINSINEIQEYTQQFNGHFVHFQNLDFQDIKSTFEVMLQNPEFINLLLSNARESGLSIYPPSDLFIITTYYQNVNKSSDNLDPKPDNLSQMNSPLKIPKKSRIPISPPIVISPRDTKRKIPVRPPSEETAATSSVLSRKKQILAAQVYAEMDANPPMMAESPALNRPNTIGSELARLVREQRQKQNAGNPNNCPFGDPFADDDDLVVPTCAKEALAQRKMRESKGIYDNPFPPFLLDGNDDDDDLVIPTVAKEFLKQKGLTIEEVRKSQMVAPLTKQDQEYEFPTLTDSSSATASPIKLNSSKEDQDSGELLLPIPVNSSLSDDSDSVMESTQNYSAAKNTPTRKKQSVFASLNDYNFNDQAFQPFQKASSAISNINIPASPQRKAVTKYSVRDSDDEDEKEKVPKLNLKYSVRDSDDEDEKEKVPKIESHPPMNPLELIGGEDTQDVDHKMMLDVKLYDARGNIEMITNGWEQKIAEEKEEGKIRLQQLDAKYEVEMRNYNAQITIKKPDGSVIYRPPIPKTAAGRKEDIQAKYIREKETMKRFNDRKIGLMIEAMQRELERPKAKLIEIEKEYEKYGYIIPPPREKHVTRPRRNTSRIAPRT</sequence>
<accession>A2EGV3</accession>
<organism evidence="2 3">
    <name type="scientific">Trichomonas vaginalis (strain ATCC PRA-98 / G3)</name>
    <dbReference type="NCBI Taxonomy" id="412133"/>
    <lineage>
        <taxon>Eukaryota</taxon>
        <taxon>Metamonada</taxon>
        <taxon>Parabasalia</taxon>
        <taxon>Trichomonadida</taxon>
        <taxon>Trichomonadidae</taxon>
        <taxon>Trichomonas</taxon>
    </lineage>
</organism>
<feature type="region of interest" description="Disordered" evidence="1">
    <location>
        <begin position="472"/>
        <end position="536"/>
    </location>
</feature>
<feature type="compositionally biased region" description="Polar residues" evidence="1">
    <location>
        <begin position="477"/>
        <end position="491"/>
    </location>
</feature>
<dbReference type="KEGG" id="tva:4765987"/>
<feature type="compositionally biased region" description="Polar residues" evidence="1">
    <location>
        <begin position="519"/>
        <end position="532"/>
    </location>
</feature>
<dbReference type="VEuPathDB" id="TrichDB:TVAGG3_0803740"/>
<dbReference type="RefSeq" id="XP_001320310.1">
    <property type="nucleotide sequence ID" value="XM_001320275.1"/>
</dbReference>
<dbReference type="InParanoid" id="A2EGV3"/>
<reference evidence="2" key="1">
    <citation type="submission" date="2006-10" db="EMBL/GenBank/DDBJ databases">
        <authorList>
            <person name="Amadeo P."/>
            <person name="Zhao Q."/>
            <person name="Wortman J."/>
            <person name="Fraser-Liggett C."/>
            <person name="Carlton J."/>
        </authorList>
    </citation>
    <scope>NUCLEOTIDE SEQUENCE</scope>
    <source>
        <strain evidence="2">G3</strain>
    </source>
</reference>
<evidence type="ECO:0000313" key="3">
    <source>
        <dbReference type="Proteomes" id="UP000001542"/>
    </source>
</evidence>
<feature type="region of interest" description="Disordered" evidence="1">
    <location>
        <begin position="269"/>
        <end position="290"/>
    </location>
</feature>
<feature type="region of interest" description="Disordered" evidence="1">
    <location>
        <begin position="775"/>
        <end position="795"/>
    </location>
</feature>
<proteinExistence type="predicted"/>
<name>A2EGV3_TRIV3</name>
<gene>
    <name evidence="2" type="ORF">TVAG_497100</name>
</gene>
<feature type="region of interest" description="Disordered" evidence="1">
    <location>
        <begin position="307"/>
        <end position="326"/>
    </location>
</feature>
<dbReference type="Proteomes" id="UP000001542">
    <property type="component" value="Unassembled WGS sequence"/>
</dbReference>
<evidence type="ECO:0000256" key="1">
    <source>
        <dbReference type="SAM" id="MobiDB-lite"/>
    </source>
</evidence>
<protein>
    <submittedName>
        <fullName evidence="2">Uncharacterized protein</fullName>
    </submittedName>
</protein>
<evidence type="ECO:0000313" key="2">
    <source>
        <dbReference type="EMBL" id="EAY08087.1"/>
    </source>
</evidence>
<dbReference type="AlphaFoldDB" id="A2EGV3"/>
<reference evidence="2" key="2">
    <citation type="journal article" date="2007" name="Science">
        <title>Draft genome sequence of the sexually transmitted pathogen Trichomonas vaginalis.</title>
        <authorList>
            <person name="Carlton J.M."/>
            <person name="Hirt R.P."/>
            <person name="Silva J.C."/>
            <person name="Delcher A.L."/>
            <person name="Schatz M."/>
            <person name="Zhao Q."/>
            <person name="Wortman J.R."/>
            <person name="Bidwell S.L."/>
            <person name="Alsmark U.C.M."/>
            <person name="Besteiro S."/>
            <person name="Sicheritz-Ponten T."/>
            <person name="Noel C.J."/>
            <person name="Dacks J.B."/>
            <person name="Foster P.G."/>
            <person name="Simillion C."/>
            <person name="Van de Peer Y."/>
            <person name="Miranda-Saavedra D."/>
            <person name="Barton G.J."/>
            <person name="Westrop G.D."/>
            <person name="Mueller S."/>
            <person name="Dessi D."/>
            <person name="Fiori P.L."/>
            <person name="Ren Q."/>
            <person name="Paulsen I."/>
            <person name="Zhang H."/>
            <person name="Bastida-Corcuera F.D."/>
            <person name="Simoes-Barbosa A."/>
            <person name="Brown M.T."/>
            <person name="Hayes R.D."/>
            <person name="Mukherjee M."/>
            <person name="Okumura C.Y."/>
            <person name="Schneider R."/>
            <person name="Smith A.J."/>
            <person name="Vanacova S."/>
            <person name="Villalvazo M."/>
            <person name="Haas B.J."/>
            <person name="Pertea M."/>
            <person name="Feldblyum T.V."/>
            <person name="Utterback T.R."/>
            <person name="Shu C.L."/>
            <person name="Osoegawa K."/>
            <person name="de Jong P.J."/>
            <person name="Hrdy I."/>
            <person name="Horvathova L."/>
            <person name="Zubacova Z."/>
            <person name="Dolezal P."/>
            <person name="Malik S.B."/>
            <person name="Logsdon J.M. Jr."/>
            <person name="Henze K."/>
            <person name="Gupta A."/>
            <person name="Wang C.C."/>
            <person name="Dunne R.L."/>
            <person name="Upcroft J.A."/>
            <person name="Upcroft P."/>
            <person name="White O."/>
            <person name="Salzberg S.L."/>
            <person name="Tang P."/>
            <person name="Chiu C.-H."/>
            <person name="Lee Y.-S."/>
            <person name="Embley T.M."/>
            <person name="Coombs G.H."/>
            <person name="Mottram J.C."/>
            <person name="Tachezy J."/>
            <person name="Fraser-Liggett C.M."/>
            <person name="Johnson P.J."/>
        </authorList>
    </citation>
    <scope>NUCLEOTIDE SEQUENCE [LARGE SCALE GENOMIC DNA]</scope>
    <source>
        <strain evidence="2">G3</strain>
    </source>
</reference>
<feature type="region of interest" description="Disordered" evidence="1">
    <location>
        <begin position="574"/>
        <end position="632"/>
    </location>
</feature>
<keyword evidence="3" id="KW-1185">Reference proteome</keyword>